<gene>
    <name evidence="1" type="ORF">K2173_018652</name>
</gene>
<dbReference type="EMBL" id="JAIWQS010000012">
    <property type="protein sequence ID" value="KAJ8749181.1"/>
    <property type="molecule type" value="Genomic_DNA"/>
</dbReference>
<proteinExistence type="predicted"/>
<keyword evidence="2" id="KW-1185">Reference proteome</keyword>
<organism evidence="1 2">
    <name type="scientific">Erythroxylum novogranatense</name>
    <dbReference type="NCBI Taxonomy" id="1862640"/>
    <lineage>
        <taxon>Eukaryota</taxon>
        <taxon>Viridiplantae</taxon>
        <taxon>Streptophyta</taxon>
        <taxon>Embryophyta</taxon>
        <taxon>Tracheophyta</taxon>
        <taxon>Spermatophyta</taxon>
        <taxon>Magnoliopsida</taxon>
        <taxon>eudicotyledons</taxon>
        <taxon>Gunneridae</taxon>
        <taxon>Pentapetalae</taxon>
        <taxon>rosids</taxon>
        <taxon>fabids</taxon>
        <taxon>Malpighiales</taxon>
        <taxon>Erythroxylaceae</taxon>
        <taxon>Erythroxylum</taxon>
    </lineage>
</organism>
<accession>A0AAV8SAD9</accession>
<dbReference type="Proteomes" id="UP001159364">
    <property type="component" value="Linkage Group LG12"/>
</dbReference>
<evidence type="ECO:0000313" key="1">
    <source>
        <dbReference type="EMBL" id="KAJ8749181.1"/>
    </source>
</evidence>
<reference evidence="1 2" key="1">
    <citation type="submission" date="2021-09" db="EMBL/GenBank/DDBJ databases">
        <title>Genomic insights and catalytic innovation underlie evolution of tropane alkaloids biosynthesis.</title>
        <authorList>
            <person name="Wang Y.-J."/>
            <person name="Tian T."/>
            <person name="Huang J.-P."/>
            <person name="Huang S.-X."/>
        </authorList>
    </citation>
    <scope>NUCLEOTIDE SEQUENCE [LARGE SCALE GENOMIC DNA]</scope>
    <source>
        <strain evidence="1">KIB-2018</strain>
        <tissue evidence="1">Leaf</tissue>
    </source>
</reference>
<protein>
    <submittedName>
        <fullName evidence="1">Uncharacterized protein</fullName>
    </submittedName>
</protein>
<dbReference type="AlphaFoldDB" id="A0AAV8SAD9"/>
<comment type="caution">
    <text evidence="1">The sequence shown here is derived from an EMBL/GenBank/DDBJ whole genome shotgun (WGS) entry which is preliminary data.</text>
</comment>
<sequence>MEDVIEELLQEEIFDERNHSPSLILRNLYIALRIVMQILFDLFCQLDLNGVEVKILGSRSHFHLFNG</sequence>
<evidence type="ECO:0000313" key="2">
    <source>
        <dbReference type="Proteomes" id="UP001159364"/>
    </source>
</evidence>
<name>A0AAV8SAD9_9ROSI</name>